<dbReference type="Gene3D" id="3.40.50.300">
    <property type="entry name" value="P-loop containing nucleotide triphosphate hydrolases"/>
    <property type="match status" value="1"/>
</dbReference>
<dbReference type="InterPro" id="IPR020588">
    <property type="entry name" value="RecA_ATP-bd"/>
</dbReference>
<evidence type="ECO:0000256" key="5">
    <source>
        <dbReference type="ARBA" id="ARBA00023204"/>
    </source>
</evidence>
<evidence type="ECO:0000256" key="6">
    <source>
        <dbReference type="ARBA" id="ARBA00023242"/>
    </source>
</evidence>
<gene>
    <name evidence="8" type="ORF">L211DRAFT_708938</name>
</gene>
<feature type="domain" description="RecA family profile 1" evidence="7">
    <location>
        <begin position="1"/>
        <end position="178"/>
    </location>
</feature>
<dbReference type="PANTHER" id="PTHR46487">
    <property type="entry name" value="DNA REPAIR PROTEIN XRCC3"/>
    <property type="match status" value="1"/>
</dbReference>
<dbReference type="InterPro" id="IPR047348">
    <property type="entry name" value="XRCC3-like_C"/>
</dbReference>
<evidence type="ECO:0000313" key="8">
    <source>
        <dbReference type="EMBL" id="RPB26302.1"/>
    </source>
</evidence>
<dbReference type="PROSITE" id="PS50162">
    <property type="entry name" value="RECA_2"/>
    <property type="match status" value="1"/>
</dbReference>
<sequence length="294" mass="32144">MTGGLTEIVGESGAGKTQILLQLCCAIQLPRSLGGLSKTAVYISTVAPISTPRLIQLLSSFRARFADNLQPDDELSTDHVLSITCGDLESQEHILNYQLPVVVEKNNVGLVVLDSVAANFRAEYDGATSSMLKSETPQKRKTGPALLAERGKQLVKMAQSLRNLARLYNIAVVVANQVSDRFECFNPRQKSVSDGETMTLDHQSKWFTGWGDEKHGVDNKVPALGLVWTNCVGARIALHKNPKSNNVSDQSASESSWERVMKVVFAPWAEGGTVCHYTIEPDGVKGVAMREFQR</sequence>
<evidence type="ECO:0000256" key="4">
    <source>
        <dbReference type="ARBA" id="ARBA00022840"/>
    </source>
</evidence>
<evidence type="ECO:0000256" key="1">
    <source>
        <dbReference type="ARBA" id="ARBA00004123"/>
    </source>
</evidence>
<evidence type="ECO:0000256" key="2">
    <source>
        <dbReference type="ARBA" id="ARBA00022741"/>
    </source>
</evidence>
<dbReference type="GO" id="GO:0045003">
    <property type="term" value="P:double-strand break repair via synthesis-dependent strand annealing"/>
    <property type="evidence" value="ECO:0007669"/>
    <property type="project" value="TreeGrafter"/>
</dbReference>
<evidence type="ECO:0000259" key="7">
    <source>
        <dbReference type="PROSITE" id="PS50162"/>
    </source>
</evidence>
<keyword evidence="2" id="KW-0547">Nucleotide-binding</keyword>
<evidence type="ECO:0000313" key="9">
    <source>
        <dbReference type="Proteomes" id="UP000267821"/>
    </source>
</evidence>
<dbReference type="STRING" id="1051890.A0A3N4LYU3"/>
<dbReference type="InParanoid" id="A0A3N4LYU3"/>
<dbReference type="GO" id="GO:0071140">
    <property type="term" value="P:resolution of mitotic recombination intermediates"/>
    <property type="evidence" value="ECO:0007669"/>
    <property type="project" value="TreeGrafter"/>
</dbReference>
<protein>
    <submittedName>
        <fullName evidence="8">P-loop containing nucleoside triphosphate hydrolase protein</fullName>
    </submittedName>
</protein>
<proteinExistence type="predicted"/>
<dbReference type="Pfam" id="PF08423">
    <property type="entry name" value="Rad51"/>
    <property type="match status" value="1"/>
</dbReference>
<evidence type="ECO:0000256" key="3">
    <source>
        <dbReference type="ARBA" id="ARBA00022763"/>
    </source>
</evidence>
<accession>A0A3N4LYU3</accession>
<dbReference type="GO" id="GO:0000722">
    <property type="term" value="P:telomere maintenance via recombination"/>
    <property type="evidence" value="ECO:0007669"/>
    <property type="project" value="TreeGrafter"/>
</dbReference>
<dbReference type="CDD" id="cd19491">
    <property type="entry name" value="XRCC3"/>
    <property type="match status" value="1"/>
</dbReference>
<dbReference type="GO" id="GO:0000400">
    <property type="term" value="F:four-way junction DNA binding"/>
    <property type="evidence" value="ECO:0007669"/>
    <property type="project" value="TreeGrafter"/>
</dbReference>
<comment type="subcellular location">
    <subcellularLocation>
        <location evidence="1">Nucleus</location>
    </subcellularLocation>
</comment>
<dbReference type="PANTHER" id="PTHR46487:SF1">
    <property type="entry name" value="DNA REPAIR PROTEIN XRCC3"/>
    <property type="match status" value="1"/>
</dbReference>
<dbReference type="GO" id="GO:0090656">
    <property type="term" value="P:t-circle formation"/>
    <property type="evidence" value="ECO:0007669"/>
    <property type="project" value="TreeGrafter"/>
</dbReference>
<reference evidence="8 9" key="1">
    <citation type="journal article" date="2018" name="Nat. Ecol. Evol.">
        <title>Pezizomycetes genomes reveal the molecular basis of ectomycorrhizal truffle lifestyle.</title>
        <authorList>
            <person name="Murat C."/>
            <person name="Payen T."/>
            <person name="Noel B."/>
            <person name="Kuo A."/>
            <person name="Morin E."/>
            <person name="Chen J."/>
            <person name="Kohler A."/>
            <person name="Krizsan K."/>
            <person name="Balestrini R."/>
            <person name="Da Silva C."/>
            <person name="Montanini B."/>
            <person name="Hainaut M."/>
            <person name="Levati E."/>
            <person name="Barry K.W."/>
            <person name="Belfiori B."/>
            <person name="Cichocki N."/>
            <person name="Clum A."/>
            <person name="Dockter R.B."/>
            <person name="Fauchery L."/>
            <person name="Guy J."/>
            <person name="Iotti M."/>
            <person name="Le Tacon F."/>
            <person name="Lindquist E.A."/>
            <person name="Lipzen A."/>
            <person name="Malagnac F."/>
            <person name="Mello A."/>
            <person name="Molinier V."/>
            <person name="Miyauchi S."/>
            <person name="Poulain J."/>
            <person name="Riccioni C."/>
            <person name="Rubini A."/>
            <person name="Sitrit Y."/>
            <person name="Splivallo R."/>
            <person name="Traeger S."/>
            <person name="Wang M."/>
            <person name="Zifcakova L."/>
            <person name="Wipf D."/>
            <person name="Zambonelli A."/>
            <person name="Paolocci F."/>
            <person name="Nowrousian M."/>
            <person name="Ottonello S."/>
            <person name="Baldrian P."/>
            <person name="Spatafora J.W."/>
            <person name="Henrissat B."/>
            <person name="Nagy L.G."/>
            <person name="Aury J.M."/>
            <person name="Wincker P."/>
            <person name="Grigoriev I.V."/>
            <person name="Bonfante P."/>
            <person name="Martin F.M."/>
        </authorList>
    </citation>
    <scope>NUCLEOTIDE SEQUENCE [LARGE SCALE GENOMIC DNA]</scope>
    <source>
        <strain evidence="8 9">ATCC MYA-4762</strain>
    </source>
</reference>
<dbReference type="GO" id="GO:0061982">
    <property type="term" value="P:meiosis I cell cycle process"/>
    <property type="evidence" value="ECO:0007669"/>
    <property type="project" value="UniProtKB-ARBA"/>
</dbReference>
<dbReference type="EMBL" id="ML121535">
    <property type="protein sequence ID" value="RPB26302.1"/>
    <property type="molecule type" value="Genomic_DNA"/>
</dbReference>
<dbReference type="GO" id="GO:0140664">
    <property type="term" value="F:ATP-dependent DNA damage sensor activity"/>
    <property type="evidence" value="ECO:0007669"/>
    <property type="project" value="InterPro"/>
</dbReference>
<keyword evidence="6" id="KW-0539">Nucleus</keyword>
<keyword evidence="9" id="KW-1185">Reference proteome</keyword>
<dbReference type="GO" id="GO:0005657">
    <property type="term" value="C:replication fork"/>
    <property type="evidence" value="ECO:0007669"/>
    <property type="project" value="TreeGrafter"/>
</dbReference>
<keyword evidence="4" id="KW-0067">ATP-binding</keyword>
<organism evidence="8 9">
    <name type="scientific">Terfezia boudieri ATCC MYA-4762</name>
    <dbReference type="NCBI Taxonomy" id="1051890"/>
    <lineage>
        <taxon>Eukaryota</taxon>
        <taxon>Fungi</taxon>
        <taxon>Dikarya</taxon>
        <taxon>Ascomycota</taxon>
        <taxon>Pezizomycotina</taxon>
        <taxon>Pezizomycetes</taxon>
        <taxon>Pezizales</taxon>
        <taxon>Pezizaceae</taxon>
        <taxon>Terfezia</taxon>
    </lineage>
</organism>
<dbReference type="GO" id="GO:0033065">
    <property type="term" value="C:Rad51C-XRCC3 complex"/>
    <property type="evidence" value="ECO:0007669"/>
    <property type="project" value="TreeGrafter"/>
</dbReference>
<dbReference type="GO" id="GO:0005524">
    <property type="term" value="F:ATP binding"/>
    <property type="evidence" value="ECO:0007669"/>
    <property type="project" value="UniProtKB-KW"/>
</dbReference>
<dbReference type="InterPro" id="IPR027417">
    <property type="entry name" value="P-loop_NTPase"/>
</dbReference>
<dbReference type="GO" id="GO:0016787">
    <property type="term" value="F:hydrolase activity"/>
    <property type="evidence" value="ECO:0007669"/>
    <property type="project" value="UniProtKB-KW"/>
</dbReference>
<dbReference type="Proteomes" id="UP000267821">
    <property type="component" value="Unassembled WGS sequence"/>
</dbReference>
<keyword evidence="8" id="KW-0378">Hydrolase</keyword>
<keyword evidence="5" id="KW-0234">DNA repair</keyword>
<dbReference type="SUPFAM" id="SSF52540">
    <property type="entry name" value="P-loop containing nucleoside triphosphate hydrolases"/>
    <property type="match status" value="1"/>
</dbReference>
<name>A0A3N4LYU3_9PEZI</name>
<dbReference type="AlphaFoldDB" id="A0A3N4LYU3"/>
<dbReference type="FunCoup" id="A0A3N4LYU3">
    <property type="interactions" value="28"/>
</dbReference>
<dbReference type="InterPro" id="IPR013632">
    <property type="entry name" value="Rad51_C"/>
</dbReference>
<dbReference type="OrthoDB" id="1861185at2759"/>
<keyword evidence="3" id="KW-0227">DNA damage</keyword>